<name>A0ABY7SZU6_9RHOB</name>
<evidence type="ECO:0000313" key="1">
    <source>
        <dbReference type="EMBL" id="WCR12585.1"/>
    </source>
</evidence>
<proteinExistence type="predicted"/>
<accession>A0ABY7SZU6</accession>
<dbReference type="Proteomes" id="UP001218412">
    <property type="component" value="Chromosome"/>
</dbReference>
<sequence>MDYPALWENKALGASSWKDVVKRGVSLARPVYAAQIALYQAYLDLPNPALFTALNRDTMELYSELVPFDARLAQEMSDRAVAVVRVSEAGEWLPRAAAEPTAVTCRGGMAAGKWHAPCAWAARCWSERS</sequence>
<dbReference type="EMBL" id="CP067134">
    <property type="protein sequence ID" value="WCR12585.1"/>
    <property type="molecule type" value="Genomic_DNA"/>
</dbReference>
<keyword evidence="2" id="KW-1185">Reference proteome</keyword>
<protein>
    <submittedName>
        <fullName evidence="1">Uncharacterized protein</fullName>
    </submittedName>
</protein>
<evidence type="ECO:0000313" key="2">
    <source>
        <dbReference type="Proteomes" id="UP001218412"/>
    </source>
</evidence>
<gene>
    <name evidence="1" type="ORF">JHW45_11370</name>
</gene>
<reference evidence="1 2" key="1">
    <citation type="submission" date="2021-01" db="EMBL/GenBank/DDBJ databases">
        <title>Biogeographic distribution of Paracoccus.</title>
        <authorList>
            <person name="Hollensteiner J."/>
            <person name="Leineberger J."/>
            <person name="Brinkhoff T."/>
            <person name="Daniel R."/>
        </authorList>
    </citation>
    <scope>NUCLEOTIDE SEQUENCE [LARGE SCALE GENOMIC DNA]</scope>
    <source>
        <strain evidence="1 2">LMG25392</strain>
    </source>
</reference>
<organism evidence="1 2">
    <name type="scientific">Paracoccus stylophorae</name>
    <dbReference type="NCBI Taxonomy" id="659350"/>
    <lineage>
        <taxon>Bacteria</taxon>
        <taxon>Pseudomonadati</taxon>
        <taxon>Pseudomonadota</taxon>
        <taxon>Alphaproteobacteria</taxon>
        <taxon>Rhodobacterales</taxon>
        <taxon>Paracoccaceae</taxon>
        <taxon>Paracoccus</taxon>
    </lineage>
</organism>